<dbReference type="GO" id="GO:0030424">
    <property type="term" value="C:axon"/>
    <property type="evidence" value="ECO:0007669"/>
    <property type="project" value="TreeGrafter"/>
</dbReference>
<evidence type="ECO:0000256" key="7">
    <source>
        <dbReference type="ARBA" id="ARBA00023224"/>
    </source>
</evidence>
<organism evidence="8 9">
    <name type="scientific">Nezara viridula</name>
    <name type="common">Southern green stink bug</name>
    <name type="synonym">Cimex viridulus</name>
    <dbReference type="NCBI Taxonomy" id="85310"/>
    <lineage>
        <taxon>Eukaryota</taxon>
        <taxon>Metazoa</taxon>
        <taxon>Ecdysozoa</taxon>
        <taxon>Arthropoda</taxon>
        <taxon>Hexapoda</taxon>
        <taxon>Insecta</taxon>
        <taxon>Pterygota</taxon>
        <taxon>Neoptera</taxon>
        <taxon>Paraneoptera</taxon>
        <taxon>Hemiptera</taxon>
        <taxon>Heteroptera</taxon>
        <taxon>Panheteroptera</taxon>
        <taxon>Pentatomomorpha</taxon>
        <taxon>Pentatomoidea</taxon>
        <taxon>Pentatomidae</taxon>
        <taxon>Pentatominae</taxon>
        <taxon>Nezara</taxon>
    </lineage>
</organism>
<dbReference type="GO" id="GO:0005886">
    <property type="term" value="C:plasma membrane"/>
    <property type="evidence" value="ECO:0007669"/>
    <property type="project" value="UniProtKB-SubCell"/>
</dbReference>
<dbReference type="PANTHER" id="PTHR21143">
    <property type="entry name" value="INVERTEBRATE GUSTATORY RECEPTOR"/>
    <property type="match status" value="1"/>
</dbReference>
<dbReference type="Pfam" id="PF08395">
    <property type="entry name" value="7tm_7"/>
    <property type="match status" value="1"/>
</dbReference>
<keyword evidence="2" id="KW-1003">Cell membrane</keyword>
<keyword evidence="7" id="KW-0807">Transducer</keyword>
<dbReference type="InterPro" id="IPR013604">
    <property type="entry name" value="7TM_chemorcpt"/>
</dbReference>
<evidence type="ECO:0000256" key="6">
    <source>
        <dbReference type="ARBA" id="ARBA00023170"/>
    </source>
</evidence>
<keyword evidence="4" id="KW-1133">Transmembrane helix</keyword>
<protein>
    <recommendedName>
        <fullName evidence="10">Gustatory receptor</fullName>
    </recommendedName>
</protein>
<dbReference type="AlphaFoldDB" id="A0A9P0EGR7"/>
<accession>A0A9P0EGR7</accession>
<keyword evidence="9" id="KW-1185">Reference proteome</keyword>
<dbReference type="OrthoDB" id="6366728at2759"/>
<dbReference type="GO" id="GO:0050909">
    <property type="term" value="P:sensory perception of taste"/>
    <property type="evidence" value="ECO:0007669"/>
    <property type="project" value="InterPro"/>
</dbReference>
<evidence type="ECO:0000256" key="1">
    <source>
        <dbReference type="ARBA" id="ARBA00004651"/>
    </source>
</evidence>
<evidence type="ECO:0000256" key="2">
    <source>
        <dbReference type="ARBA" id="ARBA00022475"/>
    </source>
</evidence>
<dbReference type="GO" id="GO:0030425">
    <property type="term" value="C:dendrite"/>
    <property type="evidence" value="ECO:0007669"/>
    <property type="project" value="TreeGrafter"/>
</dbReference>
<dbReference type="GO" id="GO:0007635">
    <property type="term" value="P:chemosensory behavior"/>
    <property type="evidence" value="ECO:0007669"/>
    <property type="project" value="TreeGrafter"/>
</dbReference>
<dbReference type="GO" id="GO:0008049">
    <property type="term" value="P:male courtship behavior"/>
    <property type="evidence" value="ECO:0007669"/>
    <property type="project" value="TreeGrafter"/>
</dbReference>
<keyword evidence="5" id="KW-0472">Membrane</keyword>
<sequence length="104" mass="11872">MLAFLTGYSSKEFNTLLYQMMIDDKNKEIRQNEKLRLHLSMRREVVFNACGFFNLDYTLVHSMIASATTYLVILIQFGQPGQQSSRNLTNLTTTPLPSAITSTM</sequence>
<reference evidence="8" key="1">
    <citation type="submission" date="2022-01" db="EMBL/GenBank/DDBJ databases">
        <authorList>
            <person name="King R."/>
        </authorList>
    </citation>
    <scope>NUCLEOTIDE SEQUENCE</scope>
</reference>
<dbReference type="Proteomes" id="UP001152798">
    <property type="component" value="Chromosome 3"/>
</dbReference>
<evidence type="ECO:0000313" key="9">
    <source>
        <dbReference type="Proteomes" id="UP001152798"/>
    </source>
</evidence>
<evidence type="ECO:0008006" key="10">
    <source>
        <dbReference type="Google" id="ProtNLM"/>
    </source>
</evidence>
<proteinExistence type="predicted"/>
<name>A0A9P0EGR7_NEZVI</name>
<gene>
    <name evidence="8" type="ORF">NEZAVI_LOCUS5223</name>
</gene>
<comment type="subcellular location">
    <subcellularLocation>
        <location evidence="1">Cell membrane</location>
        <topology evidence="1">Multi-pass membrane protein</topology>
    </subcellularLocation>
</comment>
<dbReference type="EMBL" id="OV725079">
    <property type="protein sequence ID" value="CAH1394819.1"/>
    <property type="molecule type" value="Genomic_DNA"/>
</dbReference>
<dbReference type="PANTHER" id="PTHR21143:SF133">
    <property type="entry name" value="GUSTATORY AND PHEROMONE RECEPTOR 32A-RELATED"/>
    <property type="match status" value="1"/>
</dbReference>
<keyword evidence="6" id="KW-0675">Receptor</keyword>
<dbReference type="GO" id="GO:0007165">
    <property type="term" value="P:signal transduction"/>
    <property type="evidence" value="ECO:0007669"/>
    <property type="project" value="UniProtKB-KW"/>
</dbReference>
<evidence type="ECO:0000256" key="3">
    <source>
        <dbReference type="ARBA" id="ARBA00022692"/>
    </source>
</evidence>
<evidence type="ECO:0000256" key="5">
    <source>
        <dbReference type="ARBA" id="ARBA00023136"/>
    </source>
</evidence>
<dbReference type="GO" id="GO:0043025">
    <property type="term" value="C:neuronal cell body"/>
    <property type="evidence" value="ECO:0007669"/>
    <property type="project" value="TreeGrafter"/>
</dbReference>
<keyword evidence="3" id="KW-0812">Transmembrane</keyword>
<evidence type="ECO:0000256" key="4">
    <source>
        <dbReference type="ARBA" id="ARBA00022989"/>
    </source>
</evidence>
<evidence type="ECO:0000313" key="8">
    <source>
        <dbReference type="EMBL" id="CAH1394819.1"/>
    </source>
</evidence>